<accession>A0A0F8X1M1</accession>
<name>A0A0F8X1M1_9ZZZZ</name>
<organism evidence="1">
    <name type="scientific">marine sediment metagenome</name>
    <dbReference type="NCBI Taxonomy" id="412755"/>
    <lineage>
        <taxon>unclassified sequences</taxon>
        <taxon>metagenomes</taxon>
        <taxon>ecological metagenomes</taxon>
    </lineage>
</organism>
<evidence type="ECO:0000313" key="1">
    <source>
        <dbReference type="EMBL" id="KKK62972.1"/>
    </source>
</evidence>
<proteinExistence type="predicted"/>
<protein>
    <submittedName>
        <fullName evidence="1">Uncharacterized protein</fullName>
    </submittedName>
</protein>
<dbReference type="AlphaFoldDB" id="A0A0F8X1M1"/>
<reference evidence="1" key="1">
    <citation type="journal article" date="2015" name="Nature">
        <title>Complex archaea that bridge the gap between prokaryotes and eukaryotes.</title>
        <authorList>
            <person name="Spang A."/>
            <person name="Saw J.H."/>
            <person name="Jorgensen S.L."/>
            <person name="Zaremba-Niedzwiedzka K."/>
            <person name="Martijn J."/>
            <person name="Lind A.E."/>
            <person name="van Eijk R."/>
            <person name="Schleper C."/>
            <person name="Guy L."/>
            <person name="Ettema T.J."/>
        </authorList>
    </citation>
    <scope>NUCLEOTIDE SEQUENCE</scope>
</reference>
<sequence>MIEMSVVTRMQAINLFAKIVKLKPKNATGVYITSKGVSWAYRTNPRKFPENFILLWPKEGIEK</sequence>
<comment type="caution">
    <text evidence="1">The sequence shown here is derived from an EMBL/GenBank/DDBJ whole genome shotgun (WGS) entry which is preliminary data.</text>
</comment>
<dbReference type="EMBL" id="LAZR01061736">
    <property type="protein sequence ID" value="KKK62972.1"/>
    <property type="molecule type" value="Genomic_DNA"/>
</dbReference>
<gene>
    <name evidence="1" type="ORF">LCGC14_2998960</name>
</gene>